<comment type="caution">
    <text evidence="1">The sequence shown here is derived from an EMBL/GenBank/DDBJ whole genome shotgun (WGS) entry which is preliminary data.</text>
</comment>
<dbReference type="EMBL" id="JZWS03000012">
    <property type="protein sequence ID" value="MEW9492124.1"/>
    <property type="molecule type" value="Genomic_DNA"/>
</dbReference>
<name>A0ACC6TQP7_9CREN</name>
<proteinExistence type="predicted"/>
<evidence type="ECO:0000313" key="1">
    <source>
        <dbReference type="EMBL" id="MEW9492124.1"/>
    </source>
</evidence>
<reference evidence="1" key="1">
    <citation type="submission" date="2024-07" db="EMBL/GenBank/DDBJ databases">
        <title>Metagenome and Metagenome-Assembled Genomes of Archaea from a hot spring from the geothermal field of Los Azufres, Mexico.</title>
        <authorList>
            <person name="Marin-Paredes R."/>
            <person name="Martinez-Romero E."/>
            <person name="Servin-Garciduenas L.E."/>
        </authorList>
    </citation>
    <scope>NUCLEOTIDE SEQUENCE</scope>
    <source>
        <strain evidence="1">AZ1-454</strain>
    </source>
</reference>
<sequence>MFHVLFDLGDEYYALTSALHPFGIQKVRKVMVIFVDHGYDSKDPWRDALDYCSKFTDCGEVIIFMTAARNYAYKIRDWGKLMVTAGIGESGENAGRTINVAVFLDFGVSVNGLVDLIRTVTEAKSGALRDLSYEFTGTVSDAVAVGGKPGEVSFLGPGTEVGRKVAKEVRQTIRFLLEGEKGKSNAVGS</sequence>
<accession>A0ACC6TQP7</accession>
<gene>
    <name evidence="1" type="ORF">TQ35_0008005</name>
</gene>
<evidence type="ECO:0000313" key="2">
    <source>
        <dbReference type="Proteomes" id="UP000053480"/>
    </source>
</evidence>
<organism evidence="1 2">
    <name type="scientific">Candidatus Aramenus sulfurataquae</name>
    <dbReference type="NCBI Taxonomy" id="1326980"/>
    <lineage>
        <taxon>Archaea</taxon>
        <taxon>Thermoproteota</taxon>
        <taxon>Thermoprotei</taxon>
        <taxon>Sulfolobales</taxon>
        <taxon>Sulfolobaceae</taxon>
        <taxon>Candidatus Aramenus</taxon>
    </lineage>
</organism>
<dbReference type="Proteomes" id="UP000053480">
    <property type="component" value="Unassembled WGS sequence"/>
</dbReference>
<protein>
    <submittedName>
        <fullName evidence="1">Adenosylcobinamide amidohydrolase</fullName>
    </submittedName>
</protein>